<dbReference type="RefSeq" id="WP_213099021.1">
    <property type="nucleotide sequence ID" value="NZ_JAGYPN010000003.1"/>
</dbReference>
<dbReference type="InterPro" id="IPR014048">
    <property type="entry name" value="MethylDNA_cys_MeTrfase_DNA-bd"/>
</dbReference>
<accession>A0A942Z644</accession>
<dbReference type="Gene3D" id="1.10.10.10">
    <property type="entry name" value="Winged helix-like DNA-binding domain superfamily/Winged helix DNA-binding domain"/>
    <property type="match status" value="1"/>
</dbReference>
<dbReference type="InterPro" id="IPR036388">
    <property type="entry name" value="WH-like_DNA-bd_sf"/>
</dbReference>
<dbReference type="SUPFAM" id="SSF46767">
    <property type="entry name" value="Methylated DNA-protein cysteine methyltransferase, C-terminal domain"/>
    <property type="match status" value="1"/>
</dbReference>
<dbReference type="InterPro" id="IPR036217">
    <property type="entry name" value="MethylDNA_cys_MeTrfase_DNAb"/>
</dbReference>
<dbReference type="Proteomes" id="UP000676456">
    <property type="component" value="Unassembled WGS sequence"/>
</dbReference>
<dbReference type="PANTHER" id="PTHR42942">
    <property type="entry name" value="6-O-METHYLGUANINE DNA METHYLTRANSFERASE"/>
    <property type="match status" value="1"/>
</dbReference>
<evidence type="ECO:0000259" key="2">
    <source>
        <dbReference type="Pfam" id="PF01035"/>
    </source>
</evidence>
<dbReference type="EMBL" id="JAGYPN010000003">
    <property type="protein sequence ID" value="MBS4223962.1"/>
    <property type="molecule type" value="Genomic_DNA"/>
</dbReference>
<keyword evidence="4" id="KW-1185">Reference proteome</keyword>
<dbReference type="CDD" id="cd06445">
    <property type="entry name" value="ATase"/>
    <property type="match status" value="1"/>
</dbReference>
<evidence type="ECO:0000313" key="3">
    <source>
        <dbReference type="EMBL" id="MBS4223962.1"/>
    </source>
</evidence>
<protein>
    <submittedName>
        <fullName evidence="3">MGMT family protein</fullName>
    </submittedName>
</protein>
<dbReference type="InterPro" id="IPR052520">
    <property type="entry name" value="ATL_DNA_repair"/>
</dbReference>
<gene>
    <name evidence="3" type="ORF">KHA91_14560</name>
</gene>
<proteinExistence type="predicted"/>
<reference evidence="3 4" key="1">
    <citation type="submission" date="2021-05" db="EMBL/GenBank/DDBJ databases">
        <title>Novel Bacillus species.</title>
        <authorList>
            <person name="Liu G."/>
        </authorList>
    </citation>
    <scope>NUCLEOTIDE SEQUENCE [LARGE SCALE GENOMIC DNA]</scope>
    <source>
        <strain evidence="3 4">FJAT-49682</strain>
    </source>
</reference>
<dbReference type="GO" id="GO:0006281">
    <property type="term" value="P:DNA repair"/>
    <property type="evidence" value="ECO:0007669"/>
    <property type="project" value="InterPro"/>
</dbReference>
<sequence>METFTEKIIGVLQEIPEGSVATYGQVATLAGNRRGARQVARVLHSMSAKHGLPWHRVVNAKGEIVVGAADEQKKLLEQEGVAVNARMRVDLGRYQWMDGGMDMDWLEG</sequence>
<keyword evidence="1" id="KW-0227">DNA damage</keyword>
<dbReference type="Pfam" id="PF01035">
    <property type="entry name" value="DNA_binding_1"/>
    <property type="match status" value="1"/>
</dbReference>
<evidence type="ECO:0000313" key="4">
    <source>
        <dbReference type="Proteomes" id="UP000676456"/>
    </source>
</evidence>
<dbReference type="PANTHER" id="PTHR42942:SF1">
    <property type="entry name" value="ALKYLTRANSFERASE-LIKE PROTEIN 1"/>
    <property type="match status" value="1"/>
</dbReference>
<dbReference type="GO" id="GO:0003824">
    <property type="term" value="F:catalytic activity"/>
    <property type="evidence" value="ECO:0007669"/>
    <property type="project" value="InterPro"/>
</dbReference>
<organism evidence="3 4">
    <name type="scientific">Lederbergia citrea</name>
    <dbReference type="NCBI Taxonomy" id="2833581"/>
    <lineage>
        <taxon>Bacteria</taxon>
        <taxon>Bacillati</taxon>
        <taxon>Bacillota</taxon>
        <taxon>Bacilli</taxon>
        <taxon>Bacillales</taxon>
        <taxon>Bacillaceae</taxon>
        <taxon>Lederbergia</taxon>
    </lineage>
</organism>
<evidence type="ECO:0000256" key="1">
    <source>
        <dbReference type="ARBA" id="ARBA00022763"/>
    </source>
</evidence>
<name>A0A942Z644_9BACI</name>
<feature type="domain" description="Methylated-DNA-[protein]-cysteine S-methyltransferase DNA binding" evidence="2">
    <location>
        <begin position="4"/>
        <end position="81"/>
    </location>
</feature>
<dbReference type="AlphaFoldDB" id="A0A942Z644"/>
<comment type="caution">
    <text evidence="3">The sequence shown here is derived from an EMBL/GenBank/DDBJ whole genome shotgun (WGS) entry which is preliminary data.</text>
</comment>